<reference evidence="3" key="3">
    <citation type="submission" date="2016-03" db="UniProtKB">
        <authorList>
            <consortium name="EnsemblProtists"/>
        </authorList>
    </citation>
    <scope>IDENTIFICATION</scope>
</reference>
<dbReference type="EnsemblProtists" id="EKX51883">
    <property type="protein sequence ID" value="EKX51883"/>
    <property type="gene ID" value="GUITHDRAFT_102498"/>
</dbReference>
<name>L1JUX6_GUITC</name>
<feature type="compositionally biased region" description="Basic and acidic residues" evidence="1">
    <location>
        <begin position="99"/>
        <end position="108"/>
    </location>
</feature>
<accession>L1JUX6</accession>
<reference evidence="4" key="2">
    <citation type="submission" date="2012-11" db="EMBL/GenBank/DDBJ databases">
        <authorList>
            <person name="Kuo A."/>
            <person name="Curtis B.A."/>
            <person name="Tanifuji G."/>
            <person name="Burki F."/>
            <person name="Gruber A."/>
            <person name="Irimia M."/>
            <person name="Maruyama S."/>
            <person name="Arias M.C."/>
            <person name="Ball S.G."/>
            <person name="Gile G.H."/>
            <person name="Hirakawa Y."/>
            <person name="Hopkins J.F."/>
            <person name="Rensing S.A."/>
            <person name="Schmutz J."/>
            <person name="Symeonidi A."/>
            <person name="Elias M."/>
            <person name="Eveleigh R.J."/>
            <person name="Herman E.K."/>
            <person name="Klute M.J."/>
            <person name="Nakayama T."/>
            <person name="Obornik M."/>
            <person name="Reyes-Prieto A."/>
            <person name="Armbrust E.V."/>
            <person name="Aves S.J."/>
            <person name="Beiko R.G."/>
            <person name="Coutinho P."/>
            <person name="Dacks J.B."/>
            <person name="Durnford D.G."/>
            <person name="Fast N.M."/>
            <person name="Green B.R."/>
            <person name="Grisdale C."/>
            <person name="Hempe F."/>
            <person name="Henrissat B."/>
            <person name="Hoppner M.P."/>
            <person name="Ishida K.-I."/>
            <person name="Kim E."/>
            <person name="Koreny L."/>
            <person name="Kroth P.G."/>
            <person name="Liu Y."/>
            <person name="Malik S.-B."/>
            <person name="Maier U.G."/>
            <person name="McRose D."/>
            <person name="Mock T."/>
            <person name="Neilson J.A."/>
            <person name="Onodera N.T."/>
            <person name="Poole A.M."/>
            <person name="Pritham E.J."/>
            <person name="Richards T.A."/>
            <person name="Rocap G."/>
            <person name="Roy S.W."/>
            <person name="Sarai C."/>
            <person name="Schaack S."/>
            <person name="Shirato S."/>
            <person name="Slamovits C.H."/>
            <person name="Spencer D.F."/>
            <person name="Suzuki S."/>
            <person name="Worden A.Z."/>
            <person name="Zauner S."/>
            <person name="Barry K."/>
            <person name="Bell C."/>
            <person name="Bharti A.K."/>
            <person name="Crow J.A."/>
            <person name="Grimwood J."/>
            <person name="Kramer R."/>
            <person name="Lindquist E."/>
            <person name="Lucas S."/>
            <person name="Salamov A."/>
            <person name="McFadden G.I."/>
            <person name="Lane C.E."/>
            <person name="Keeling P.J."/>
            <person name="Gray M.W."/>
            <person name="Grigoriev I.V."/>
            <person name="Archibald J.M."/>
        </authorList>
    </citation>
    <scope>NUCLEOTIDE SEQUENCE</scope>
    <source>
        <strain evidence="4">CCMP2712</strain>
    </source>
</reference>
<dbReference type="KEGG" id="gtt:GUITHDRAFT_102498"/>
<dbReference type="PaxDb" id="55529-EKX51883"/>
<sequence>MGAKKAKAKHEKEIKKSESLQKPKVEDVKSKSASKWGNLVYLCAVHFKGFNVPGQVYEMSSFAEGKLKKLVGNDDVDDDIDDDDIDDDDIDDDDDDDDGSHNGDHDGTHTCSSIVM</sequence>
<feature type="region of interest" description="Disordered" evidence="1">
    <location>
        <begin position="72"/>
        <end position="116"/>
    </location>
</feature>
<evidence type="ECO:0000313" key="3">
    <source>
        <dbReference type="EnsemblProtists" id="EKX51883"/>
    </source>
</evidence>
<dbReference type="EMBL" id="JH992974">
    <property type="protein sequence ID" value="EKX51883.1"/>
    <property type="molecule type" value="Genomic_DNA"/>
</dbReference>
<evidence type="ECO:0000256" key="1">
    <source>
        <dbReference type="SAM" id="MobiDB-lite"/>
    </source>
</evidence>
<feature type="region of interest" description="Disordered" evidence="1">
    <location>
        <begin position="1"/>
        <end position="32"/>
    </location>
</feature>
<dbReference type="RefSeq" id="XP_005838863.1">
    <property type="nucleotide sequence ID" value="XM_005838806.1"/>
</dbReference>
<dbReference type="HOGENOM" id="CLU_2101581_0_0_1"/>
<evidence type="ECO:0000313" key="4">
    <source>
        <dbReference type="Proteomes" id="UP000011087"/>
    </source>
</evidence>
<organism evidence="2">
    <name type="scientific">Guillardia theta (strain CCMP2712)</name>
    <name type="common">Cryptophyte</name>
    <dbReference type="NCBI Taxonomy" id="905079"/>
    <lineage>
        <taxon>Eukaryota</taxon>
        <taxon>Cryptophyceae</taxon>
        <taxon>Pyrenomonadales</taxon>
        <taxon>Geminigeraceae</taxon>
        <taxon>Guillardia</taxon>
    </lineage>
</organism>
<evidence type="ECO:0000313" key="2">
    <source>
        <dbReference type="EMBL" id="EKX51883.1"/>
    </source>
</evidence>
<reference evidence="2 4" key="1">
    <citation type="journal article" date="2012" name="Nature">
        <title>Algal genomes reveal evolutionary mosaicism and the fate of nucleomorphs.</title>
        <authorList>
            <consortium name="DOE Joint Genome Institute"/>
            <person name="Curtis B.A."/>
            <person name="Tanifuji G."/>
            <person name="Burki F."/>
            <person name="Gruber A."/>
            <person name="Irimia M."/>
            <person name="Maruyama S."/>
            <person name="Arias M.C."/>
            <person name="Ball S.G."/>
            <person name="Gile G.H."/>
            <person name="Hirakawa Y."/>
            <person name="Hopkins J.F."/>
            <person name="Kuo A."/>
            <person name="Rensing S.A."/>
            <person name="Schmutz J."/>
            <person name="Symeonidi A."/>
            <person name="Elias M."/>
            <person name="Eveleigh R.J."/>
            <person name="Herman E.K."/>
            <person name="Klute M.J."/>
            <person name="Nakayama T."/>
            <person name="Obornik M."/>
            <person name="Reyes-Prieto A."/>
            <person name="Armbrust E.V."/>
            <person name="Aves S.J."/>
            <person name="Beiko R.G."/>
            <person name="Coutinho P."/>
            <person name="Dacks J.B."/>
            <person name="Durnford D.G."/>
            <person name="Fast N.M."/>
            <person name="Green B.R."/>
            <person name="Grisdale C.J."/>
            <person name="Hempel F."/>
            <person name="Henrissat B."/>
            <person name="Hoppner M.P."/>
            <person name="Ishida K."/>
            <person name="Kim E."/>
            <person name="Koreny L."/>
            <person name="Kroth P.G."/>
            <person name="Liu Y."/>
            <person name="Malik S.B."/>
            <person name="Maier U.G."/>
            <person name="McRose D."/>
            <person name="Mock T."/>
            <person name="Neilson J.A."/>
            <person name="Onodera N.T."/>
            <person name="Poole A.M."/>
            <person name="Pritham E.J."/>
            <person name="Richards T.A."/>
            <person name="Rocap G."/>
            <person name="Roy S.W."/>
            <person name="Sarai C."/>
            <person name="Schaack S."/>
            <person name="Shirato S."/>
            <person name="Slamovits C.H."/>
            <person name="Spencer D.F."/>
            <person name="Suzuki S."/>
            <person name="Worden A.Z."/>
            <person name="Zauner S."/>
            <person name="Barry K."/>
            <person name="Bell C."/>
            <person name="Bharti A.K."/>
            <person name="Crow J.A."/>
            <person name="Grimwood J."/>
            <person name="Kramer R."/>
            <person name="Lindquist E."/>
            <person name="Lucas S."/>
            <person name="Salamov A."/>
            <person name="McFadden G.I."/>
            <person name="Lane C.E."/>
            <person name="Keeling P.J."/>
            <person name="Gray M.W."/>
            <person name="Grigoriev I.V."/>
            <person name="Archibald J.M."/>
        </authorList>
    </citation>
    <scope>NUCLEOTIDE SEQUENCE</scope>
    <source>
        <strain evidence="2 4">CCMP2712</strain>
    </source>
</reference>
<dbReference type="AlphaFoldDB" id="L1JUX6"/>
<feature type="compositionally biased region" description="Acidic residues" evidence="1">
    <location>
        <begin position="74"/>
        <end position="98"/>
    </location>
</feature>
<feature type="compositionally biased region" description="Basic and acidic residues" evidence="1">
    <location>
        <begin position="10"/>
        <end position="30"/>
    </location>
</feature>
<proteinExistence type="predicted"/>
<gene>
    <name evidence="2" type="ORF">GUITHDRAFT_102498</name>
</gene>
<keyword evidence="4" id="KW-1185">Reference proteome</keyword>
<dbReference type="GeneID" id="17308680"/>
<dbReference type="Proteomes" id="UP000011087">
    <property type="component" value="Unassembled WGS sequence"/>
</dbReference>
<protein>
    <submittedName>
        <fullName evidence="2 3">Uncharacterized protein</fullName>
    </submittedName>
</protein>